<dbReference type="EMBL" id="JACHFL010000007">
    <property type="protein sequence ID" value="MBB5363828.1"/>
    <property type="molecule type" value="Genomic_DNA"/>
</dbReference>
<dbReference type="SUPFAM" id="SSF63829">
    <property type="entry name" value="Calcium-dependent phosphotriesterase"/>
    <property type="match status" value="1"/>
</dbReference>
<organism evidence="1 2">
    <name type="scientific">Deinococcus humi</name>
    <dbReference type="NCBI Taxonomy" id="662880"/>
    <lineage>
        <taxon>Bacteria</taxon>
        <taxon>Thermotogati</taxon>
        <taxon>Deinococcota</taxon>
        <taxon>Deinococci</taxon>
        <taxon>Deinococcales</taxon>
        <taxon>Deinococcaceae</taxon>
        <taxon>Deinococcus</taxon>
    </lineage>
</organism>
<gene>
    <name evidence="1" type="ORF">HNQ08_002935</name>
</gene>
<proteinExistence type="predicted"/>
<dbReference type="Proteomes" id="UP000552709">
    <property type="component" value="Unassembled WGS sequence"/>
</dbReference>
<name>A0A7W8JXL3_9DEIO</name>
<keyword evidence="2" id="KW-1185">Reference proteome</keyword>
<evidence type="ECO:0008006" key="3">
    <source>
        <dbReference type="Google" id="ProtNLM"/>
    </source>
</evidence>
<evidence type="ECO:0000313" key="1">
    <source>
        <dbReference type="EMBL" id="MBB5363828.1"/>
    </source>
</evidence>
<dbReference type="SUPFAM" id="SSF82171">
    <property type="entry name" value="DPP6 N-terminal domain-like"/>
    <property type="match status" value="1"/>
</dbReference>
<dbReference type="InterPro" id="IPR015943">
    <property type="entry name" value="WD40/YVTN_repeat-like_dom_sf"/>
</dbReference>
<sequence length="439" mass="46698">MSPVIPPADGDKPVEQPKASFKVGIISPENALRSGDNAVIRVTVTPQNGFSGNVTAELVDAPVGVSAQPVTATVGGATELKITVKLGTAAGLLKLPIRVTGGTISQREDAFAFVYRVSTLPSGALDCPYPTCRFPAGPSAFVDGVYWVAGSNGSNANSTLVGVSARDGKTQTHDLGLERGNADYYDYGLAVASGKIWLGISHFSTVAYLLGFDPVSGTRTQIEVGERNGRIINVVSLPDGRIAFLFRPDYQPEAQAWSIGVYDPASNVLKLTPITAPGNTLFALKVAPDGALWTTENYTSPALVRFDPTTFTTRKFSIGKERANLALNIAPTDDGKIWYLDSWANTLNILNPMDGSVKSFNKYYNSGQLYSFGDSVFLINNDPSIKGVELLVSDGEELVSLPFPSALGVNNDLDGFIVSPEGDLAYESSGEIYILPITQ</sequence>
<dbReference type="AlphaFoldDB" id="A0A7W8JXL3"/>
<comment type="caution">
    <text evidence="1">The sequence shown here is derived from an EMBL/GenBank/DDBJ whole genome shotgun (WGS) entry which is preliminary data.</text>
</comment>
<accession>A0A7W8JXL3</accession>
<protein>
    <recommendedName>
        <fullName evidence="3">SbsA Ig-like domain-containing protein</fullName>
    </recommendedName>
</protein>
<dbReference type="RefSeq" id="WP_184133409.1">
    <property type="nucleotide sequence ID" value="NZ_JACHFL010000007.1"/>
</dbReference>
<evidence type="ECO:0000313" key="2">
    <source>
        <dbReference type="Proteomes" id="UP000552709"/>
    </source>
</evidence>
<dbReference type="Gene3D" id="2.130.10.10">
    <property type="entry name" value="YVTN repeat-like/Quinoprotein amine dehydrogenase"/>
    <property type="match status" value="1"/>
</dbReference>
<reference evidence="1 2" key="1">
    <citation type="submission" date="2020-08" db="EMBL/GenBank/DDBJ databases">
        <title>Genomic Encyclopedia of Type Strains, Phase IV (KMG-IV): sequencing the most valuable type-strain genomes for metagenomic binning, comparative biology and taxonomic classification.</title>
        <authorList>
            <person name="Goeker M."/>
        </authorList>
    </citation>
    <scope>NUCLEOTIDE SEQUENCE [LARGE SCALE GENOMIC DNA]</scope>
    <source>
        <strain evidence="1 2">DSM 27939</strain>
    </source>
</reference>